<comment type="caution">
    <text evidence="2">The sequence shown here is derived from an EMBL/GenBank/DDBJ whole genome shotgun (WGS) entry which is preliminary data.</text>
</comment>
<gene>
    <name evidence="2" type="ORF">I553_8710</name>
</gene>
<feature type="region of interest" description="Disordered" evidence="1">
    <location>
        <begin position="59"/>
        <end position="143"/>
    </location>
</feature>
<dbReference type="AlphaFoldDB" id="X8CMH4"/>
<evidence type="ECO:0000313" key="2">
    <source>
        <dbReference type="EMBL" id="EUA56658.1"/>
    </source>
</evidence>
<organism evidence="2">
    <name type="scientific">Mycobacterium xenopi 4042</name>
    <dbReference type="NCBI Taxonomy" id="1299334"/>
    <lineage>
        <taxon>Bacteria</taxon>
        <taxon>Bacillati</taxon>
        <taxon>Actinomycetota</taxon>
        <taxon>Actinomycetes</taxon>
        <taxon>Mycobacteriales</taxon>
        <taxon>Mycobacteriaceae</taxon>
        <taxon>Mycobacterium</taxon>
    </lineage>
</organism>
<accession>X8CMH4</accession>
<feature type="compositionally biased region" description="Pro residues" evidence="1">
    <location>
        <begin position="19"/>
        <end position="28"/>
    </location>
</feature>
<protein>
    <submittedName>
        <fullName evidence="2">Putative transposase</fullName>
    </submittedName>
</protein>
<evidence type="ECO:0000256" key="1">
    <source>
        <dbReference type="SAM" id="MobiDB-lite"/>
    </source>
</evidence>
<feature type="compositionally biased region" description="Low complexity" evidence="1">
    <location>
        <begin position="100"/>
        <end position="116"/>
    </location>
</feature>
<sequence length="143" mass="15976">MQTGADLLTDKQQVRWQPYSPPTPTPRWKPPRPHRGRLPDPDRKTGRTLMAALITTLKHRRSQTLAGSHHPRADIDETSHRRAGLLRPPATSNGPTEVINGRLGRLRGSSLGFRNLPTTSPDHYWKPADSNPTTPPFMNSPIS</sequence>
<reference evidence="2" key="1">
    <citation type="submission" date="2014-01" db="EMBL/GenBank/DDBJ databases">
        <authorList>
            <person name="Brown-Elliot B."/>
            <person name="Wallace R."/>
            <person name="Lenaerts A."/>
            <person name="Ordway D."/>
            <person name="DeGroote M.A."/>
            <person name="Parker T."/>
            <person name="Sizemore C."/>
            <person name="Tallon L.J."/>
            <person name="Sadzewicz L.K."/>
            <person name="Sengamalay N."/>
            <person name="Fraser C.M."/>
            <person name="Hine E."/>
            <person name="Shefchek K.A."/>
            <person name="Das S.P."/>
            <person name="Tettelin H."/>
        </authorList>
    </citation>
    <scope>NUCLEOTIDE SEQUENCE [LARGE SCALE GENOMIC DNA]</scope>
    <source>
        <strain evidence="2">4042</strain>
    </source>
</reference>
<feature type="compositionally biased region" description="Polar residues" evidence="1">
    <location>
        <begin position="130"/>
        <end position="143"/>
    </location>
</feature>
<feature type="compositionally biased region" description="Basic and acidic residues" evidence="1">
    <location>
        <begin position="71"/>
        <end position="80"/>
    </location>
</feature>
<dbReference type="EMBL" id="JAOB01000029">
    <property type="protein sequence ID" value="EUA56658.1"/>
    <property type="molecule type" value="Genomic_DNA"/>
</dbReference>
<feature type="region of interest" description="Disordered" evidence="1">
    <location>
        <begin position="1"/>
        <end position="45"/>
    </location>
</feature>
<proteinExistence type="predicted"/>
<name>X8CMH4_MYCXE</name>
<dbReference type="PATRIC" id="fig|1299334.3.peg.2805"/>